<keyword evidence="2" id="KW-1185">Reference proteome</keyword>
<evidence type="ECO:0000313" key="1">
    <source>
        <dbReference type="EMBL" id="KAL0577490.1"/>
    </source>
</evidence>
<protein>
    <submittedName>
        <fullName evidence="1">Uncharacterized protein</fullName>
    </submittedName>
</protein>
<reference evidence="1 2" key="1">
    <citation type="submission" date="2024-02" db="EMBL/GenBank/DDBJ databases">
        <title>A draft genome for the cacao thread blight pathogen Marasmius crinis-equi.</title>
        <authorList>
            <person name="Cohen S.P."/>
            <person name="Baruah I.K."/>
            <person name="Amoako-Attah I."/>
            <person name="Bukari Y."/>
            <person name="Meinhardt L.W."/>
            <person name="Bailey B.A."/>
        </authorList>
    </citation>
    <scope>NUCLEOTIDE SEQUENCE [LARGE SCALE GENOMIC DNA]</scope>
    <source>
        <strain evidence="1 2">GH-76</strain>
    </source>
</reference>
<organism evidence="1 2">
    <name type="scientific">Marasmius crinis-equi</name>
    <dbReference type="NCBI Taxonomy" id="585013"/>
    <lineage>
        <taxon>Eukaryota</taxon>
        <taxon>Fungi</taxon>
        <taxon>Dikarya</taxon>
        <taxon>Basidiomycota</taxon>
        <taxon>Agaricomycotina</taxon>
        <taxon>Agaricomycetes</taxon>
        <taxon>Agaricomycetidae</taxon>
        <taxon>Agaricales</taxon>
        <taxon>Marasmiineae</taxon>
        <taxon>Marasmiaceae</taxon>
        <taxon>Marasmius</taxon>
    </lineage>
</organism>
<comment type="caution">
    <text evidence="1">The sequence shown here is derived from an EMBL/GenBank/DDBJ whole genome shotgun (WGS) entry which is preliminary data.</text>
</comment>
<dbReference type="EMBL" id="JBAHYK010000153">
    <property type="protein sequence ID" value="KAL0577490.1"/>
    <property type="molecule type" value="Genomic_DNA"/>
</dbReference>
<dbReference type="Proteomes" id="UP001465976">
    <property type="component" value="Unassembled WGS sequence"/>
</dbReference>
<proteinExistence type="predicted"/>
<evidence type="ECO:0000313" key="2">
    <source>
        <dbReference type="Proteomes" id="UP001465976"/>
    </source>
</evidence>
<accession>A0ABR3FPY6</accession>
<gene>
    <name evidence="1" type="ORF">V5O48_004514</name>
</gene>
<sequence>MDWEKHGIPMLQVETWIGTSWPIYTYHIAQEYLRLRNYNLNGKQYALERGWPLLSQ</sequence>
<feature type="non-terminal residue" evidence="1">
    <location>
        <position position="56"/>
    </location>
</feature>
<name>A0ABR3FPY6_9AGAR</name>